<dbReference type="InterPro" id="IPR010985">
    <property type="entry name" value="Ribbon_hlx_hlx"/>
</dbReference>
<gene>
    <name evidence="2" type="ORF">GNY86_19680</name>
</gene>
<dbReference type="SUPFAM" id="SSF47598">
    <property type="entry name" value="Ribbon-helix-helix"/>
    <property type="match status" value="1"/>
</dbReference>
<proteinExistence type="predicted"/>
<dbReference type="Gene3D" id="1.10.1220.10">
    <property type="entry name" value="Met repressor-like"/>
    <property type="match status" value="1"/>
</dbReference>
<sequence>MSENQKDPQYKLRWSEELRDKVAESAKAYKRSMNADIIARLERSFILEPELSPLKMPPEELEARLTKVLEEREQNRNKGEELNIEISSESEKDKKIQILEEQLANSMKMMEMITGMFESMLNGNQEEYMESVFKKYPNVKKFYKEKTNYFQKDEENENSSEPKTEDKEKGSW</sequence>
<protein>
    <submittedName>
        <fullName evidence="2">Arc family DNA-binding protein</fullName>
    </submittedName>
</protein>
<organism evidence="2 3">
    <name type="scientific">Acinetobacter baumannii</name>
    <dbReference type="NCBI Taxonomy" id="470"/>
    <lineage>
        <taxon>Bacteria</taxon>
        <taxon>Pseudomonadati</taxon>
        <taxon>Pseudomonadota</taxon>
        <taxon>Gammaproteobacteria</taxon>
        <taxon>Moraxellales</taxon>
        <taxon>Moraxellaceae</taxon>
        <taxon>Acinetobacter</taxon>
        <taxon>Acinetobacter calcoaceticus/baumannii complex</taxon>
    </lineage>
</organism>
<dbReference type="Pfam" id="PF03869">
    <property type="entry name" value="Arc"/>
    <property type="match status" value="1"/>
</dbReference>
<evidence type="ECO:0000256" key="1">
    <source>
        <dbReference type="SAM" id="MobiDB-lite"/>
    </source>
</evidence>
<comment type="caution">
    <text evidence="2">The sequence shown here is derived from an EMBL/GenBank/DDBJ whole genome shotgun (WGS) entry which is preliminary data.</text>
</comment>
<dbReference type="GO" id="GO:0003677">
    <property type="term" value="F:DNA binding"/>
    <property type="evidence" value="ECO:0007669"/>
    <property type="project" value="UniProtKB-KW"/>
</dbReference>
<name>A0A6I4HSY0_ACIBA</name>
<dbReference type="GO" id="GO:0006355">
    <property type="term" value="P:regulation of DNA-templated transcription"/>
    <property type="evidence" value="ECO:0007669"/>
    <property type="project" value="InterPro"/>
</dbReference>
<evidence type="ECO:0000313" key="2">
    <source>
        <dbReference type="EMBL" id="MVM93757.1"/>
    </source>
</evidence>
<dbReference type="Proteomes" id="UP000439424">
    <property type="component" value="Unassembled WGS sequence"/>
</dbReference>
<keyword evidence="2" id="KW-0238">DNA-binding</keyword>
<feature type="compositionally biased region" description="Basic and acidic residues" evidence="1">
    <location>
        <begin position="160"/>
        <end position="172"/>
    </location>
</feature>
<accession>A0A6I4HSY0</accession>
<evidence type="ECO:0000313" key="3">
    <source>
        <dbReference type="Proteomes" id="UP000439424"/>
    </source>
</evidence>
<dbReference type="InterPro" id="IPR013321">
    <property type="entry name" value="Arc_rbn_hlx_hlx"/>
</dbReference>
<feature type="region of interest" description="Disordered" evidence="1">
    <location>
        <begin position="149"/>
        <end position="172"/>
    </location>
</feature>
<dbReference type="AlphaFoldDB" id="A0A6I4HSY0"/>
<dbReference type="InterPro" id="IPR005569">
    <property type="entry name" value="Arc_DNA-bd_dom"/>
</dbReference>
<dbReference type="RefSeq" id="WP_057690427.1">
    <property type="nucleotide sequence ID" value="NZ_CP033869.1"/>
</dbReference>
<dbReference type="EMBL" id="WPIP01000285">
    <property type="protein sequence ID" value="MVM93757.1"/>
    <property type="molecule type" value="Genomic_DNA"/>
</dbReference>
<reference evidence="2 3" key="1">
    <citation type="submission" date="2019-11" db="EMBL/GenBank/DDBJ databases">
        <title>Multidrug-resistant Acinetobacter baumannii moving toward extensively drug-resistant over fifteen years in South of Brazil.</title>
        <authorList>
            <person name="Fedrigo N.H."/>
            <person name="Cerdeira L."/>
            <person name="Fuga B."/>
            <person name="Marini P.V.B."/>
            <person name="Shinohara D.R."/>
            <person name="Carrara-Marroni F.E."/>
            <person name="Lincopan N."/>
            <person name="Tognim M.C.B."/>
        </authorList>
    </citation>
    <scope>NUCLEOTIDE SEQUENCE [LARGE SCALE GENOMIC DNA]</scope>
    <source>
        <strain evidence="2 3">Ac576</strain>
    </source>
</reference>